<proteinExistence type="predicted"/>
<dbReference type="AlphaFoldDB" id="A0AAV2DYN1"/>
<dbReference type="EMBL" id="OZ034816">
    <property type="protein sequence ID" value="CAL1378776.1"/>
    <property type="molecule type" value="Genomic_DNA"/>
</dbReference>
<keyword evidence="2" id="KW-1185">Reference proteome</keyword>
<sequence length="102" mass="11816">MAPLRLAQAAIFSGKGFEDAAAYARYLLKFQDRPLCPSITLYPSRFNRYEMDIPRLVNIAWGDILPNRNFGFRPEAVRMFYVNMKPCYHISPPYFTAMSITI</sequence>
<protein>
    <submittedName>
        <fullName evidence="1">Uncharacterized protein</fullName>
    </submittedName>
</protein>
<evidence type="ECO:0000313" key="2">
    <source>
        <dbReference type="Proteomes" id="UP001497516"/>
    </source>
</evidence>
<gene>
    <name evidence="1" type="ORF">LTRI10_LOCUS20335</name>
</gene>
<organism evidence="1 2">
    <name type="scientific">Linum trigynum</name>
    <dbReference type="NCBI Taxonomy" id="586398"/>
    <lineage>
        <taxon>Eukaryota</taxon>
        <taxon>Viridiplantae</taxon>
        <taxon>Streptophyta</taxon>
        <taxon>Embryophyta</taxon>
        <taxon>Tracheophyta</taxon>
        <taxon>Spermatophyta</taxon>
        <taxon>Magnoliopsida</taxon>
        <taxon>eudicotyledons</taxon>
        <taxon>Gunneridae</taxon>
        <taxon>Pentapetalae</taxon>
        <taxon>rosids</taxon>
        <taxon>fabids</taxon>
        <taxon>Malpighiales</taxon>
        <taxon>Linaceae</taxon>
        <taxon>Linum</taxon>
    </lineage>
</organism>
<reference evidence="1 2" key="1">
    <citation type="submission" date="2024-04" db="EMBL/GenBank/DDBJ databases">
        <authorList>
            <person name="Fracassetti M."/>
        </authorList>
    </citation>
    <scope>NUCLEOTIDE SEQUENCE [LARGE SCALE GENOMIC DNA]</scope>
</reference>
<accession>A0AAV2DYN1</accession>
<dbReference type="Proteomes" id="UP001497516">
    <property type="component" value="Chromosome 3"/>
</dbReference>
<name>A0AAV2DYN1_9ROSI</name>
<evidence type="ECO:0000313" key="1">
    <source>
        <dbReference type="EMBL" id="CAL1378776.1"/>
    </source>
</evidence>